<dbReference type="KEGG" id="vg:29122852"/>
<dbReference type="GeneID" id="29122852"/>
<gene>
    <name evidence="1" type="ORF">PBI_CATALINA_102</name>
</gene>
<name>A0A140IEV3_9CAUD</name>
<evidence type="ECO:0000313" key="1">
    <source>
        <dbReference type="EMBL" id="AMO43869.1"/>
    </source>
</evidence>
<dbReference type="Proteomes" id="UP000201448">
    <property type="component" value="Segment"/>
</dbReference>
<dbReference type="EMBL" id="KU613353">
    <property type="protein sequence ID" value="AMO43869.1"/>
    <property type="molecule type" value="Genomic_DNA"/>
</dbReference>
<evidence type="ECO:0000313" key="2">
    <source>
        <dbReference type="Proteomes" id="UP000201448"/>
    </source>
</evidence>
<dbReference type="RefSeq" id="YP_009301924.1">
    <property type="nucleotide sequence ID" value="NC_031238.1"/>
</dbReference>
<reference evidence="1 2" key="1">
    <citation type="submission" date="2016-01" db="EMBL/GenBank/DDBJ databases">
        <authorList>
            <person name="Cotto-Rosario A."/>
            <person name="Gomez-Fuentes N."/>
            <person name="Berrios-Ruiz J."/>
            <person name="Caceres-Velazquez C."/>
            <person name="Casiano-Real M."/>
            <person name="Cotto-Berrios I."/>
            <person name="Crespo-Vega V."/>
            <person name="DeJesus-David M."/>
            <person name="DelToro-Sanchez C.J."/>
            <person name="Diaz-Morales C.J."/>
            <person name="Espada-Ramos M."/>
            <person name="Feliciano-Torres M.J."/>
            <person name="Fernandez-Rodriguez P.M."/>
            <person name="Fernandez-Martinez M."/>
            <person name="Figueroa-Concepcion D."/>
            <person name="Figueroa-Bermudez M.L."/>
            <person name="Garcia-Delgado K."/>
            <person name="Nunez-Rodriguez C."/>
            <person name="Quiles-Santiago A.M."/>
            <person name="Rodriguez-Gonzalez A."/>
            <person name="Santiago-Burgos D."/>
            <person name="Solivan-Perez E."/>
            <person name="Torres-Vazquez A."/>
            <person name="Verdejo-Lopez V."/>
            <person name="Vazquez E."/>
            <person name="Rubin M.R."/>
            <person name="Ware V.C."/>
            <person name="Bradley K.W."/>
            <person name="Asai D.J."/>
            <person name="Bowman C.A."/>
            <person name="Russell D.A."/>
            <person name="Pope W.H."/>
            <person name="Jacobs-Sera D."/>
            <person name="Hendrix R.W."/>
            <person name="Hatfull G.F."/>
        </authorList>
    </citation>
    <scope>NUCLEOTIDE SEQUENCE [LARGE SCALE GENOMIC DNA]</scope>
</reference>
<protein>
    <submittedName>
        <fullName evidence="1">Uncharacterized protein</fullName>
    </submittedName>
</protein>
<accession>A0A140IEV3</accession>
<organism evidence="1 2">
    <name type="scientific">Mycobacterium phage Catalina</name>
    <dbReference type="NCBI Taxonomy" id="1792253"/>
    <lineage>
        <taxon>Viruses</taxon>
        <taxon>Duplodnaviria</taxon>
        <taxon>Heunggongvirae</taxon>
        <taxon>Uroviricota</taxon>
        <taxon>Caudoviricetes</taxon>
        <taxon>Fromanvirus</taxon>
        <taxon>Fromanvirus packman</taxon>
    </lineage>
</organism>
<dbReference type="OrthoDB" id="18089at10239"/>
<sequence length="98" mass="11228">MGYLAEHREVRVTARQSVGKLFIAPDLSPVKLVDRELEKGLQGWTDLDVKVTDLRGEHLPKGHAERQLAEMTVGTYIPRKVSRRELPNRRVRRSSLRG</sequence>
<proteinExistence type="predicted"/>